<accession>A0A1D3CV79</accession>
<dbReference type="VEuPathDB" id="ToxoDB:LOC34619962"/>
<gene>
    <name evidence="2" type="ORF">cyc_03228</name>
</gene>
<dbReference type="AlphaFoldDB" id="A0A1D3CV79"/>
<feature type="region of interest" description="Disordered" evidence="1">
    <location>
        <begin position="77"/>
        <end position="97"/>
    </location>
</feature>
<dbReference type="EMBL" id="JROU02001829">
    <property type="protein sequence ID" value="OEH75092.1"/>
    <property type="molecule type" value="Genomic_DNA"/>
</dbReference>
<organism evidence="2 3">
    <name type="scientific">Cyclospora cayetanensis</name>
    <dbReference type="NCBI Taxonomy" id="88456"/>
    <lineage>
        <taxon>Eukaryota</taxon>
        <taxon>Sar</taxon>
        <taxon>Alveolata</taxon>
        <taxon>Apicomplexa</taxon>
        <taxon>Conoidasida</taxon>
        <taxon>Coccidia</taxon>
        <taxon>Eucoccidiorida</taxon>
        <taxon>Eimeriorina</taxon>
        <taxon>Eimeriidae</taxon>
        <taxon>Cyclospora</taxon>
    </lineage>
</organism>
<sequence length="577" mass="63294">MPFQQLRGSSGCVPANAAAPLGSPLPPPRGADPFPLFSLLYASWGGAPPFGAADMMMYERWRCRTLALRAFTSPATLERRSERGAPSAAPPPEGPSTCDSAGGAGGCLASKGCRQCAKMGGIEEEAARRAEGFALLRQCLPPGIPMELVERTAWSECLSYFCKRETSCRLQWSGSSRAAESAFKESSGCFSQPPVSLPYLVARLAHRLWYLLPGSSVFFVASVGGAGVLELLPPWFSFLCEEIVAFFLFVLLHMKALIGGENGAYVHLTDREWTSRFRQLRWLLSCCPVEEPLRPALCSSLAPAQHHAEGSKAEAQGELPRLEGGRNLARRGASPLDGSLPPLDCIDASLTEYFPMNPRSAPHAFWLLFDRENLLWTVTTESYAVRSFPVLASDAVEGPLPEEEQRRGSLDGGRHGASENFATASSPKGKPKRKPLPSLVDAAREDALRFLCLLGALPPSDLAGNVNYLLSLYDDADRPYEKQQQQEEKQEQQQEEKQEEKQQQVVNDDGILQIDFTIVSKESHCEKGKKAFVCDEQLRTLTGRARLPQQREALAKTLKSVGLIEHFMIDPRDLKGT</sequence>
<feature type="compositionally biased region" description="Basic and acidic residues" evidence="1">
    <location>
        <begin position="403"/>
        <end position="417"/>
    </location>
</feature>
<protein>
    <submittedName>
        <fullName evidence="2">Uncharacterized protein</fullName>
    </submittedName>
</protein>
<feature type="region of interest" description="Disordered" evidence="1">
    <location>
        <begin position="396"/>
        <end position="436"/>
    </location>
</feature>
<feature type="compositionally biased region" description="Basic and acidic residues" evidence="1">
    <location>
        <begin position="479"/>
        <end position="502"/>
    </location>
</feature>
<comment type="caution">
    <text evidence="2">The sequence shown here is derived from an EMBL/GenBank/DDBJ whole genome shotgun (WGS) entry which is preliminary data.</text>
</comment>
<dbReference type="Proteomes" id="UP000095192">
    <property type="component" value="Unassembled WGS sequence"/>
</dbReference>
<evidence type="ECO:0000313" key="2">
    <source>
        <dbReference type="EMBL" id="OEH75092.1"/>
    </source>
</evidence>
<feature type="region of interest" description="Disordered" evidence="1">
    <location>
        <begin position="479"/>
        <end position="506"/>
    </location>
</feature>
<dbReference type="VEuPathDB" id="ToxoDB:cyc_03228"/>
<name>A0A1D3CV79_9EIME</name>
<reference evidence="2 3" key="1">
    <citation type="journal article" date="2016" name="BMC Genomics">
        <title>Comparative genomics reveals Cyclospora cayetanensis possesses coccidia-like metabolism and invasion components but unique surface antigens.</title>
        <authorList>
            <person name="Liu S."/>
            <person name="Wang L."/>
            <person name="Zheng H."/>
            <person name="Xu Z."/>
            <person name="Roellig D.M."/>
            <person name="Li N."/>
            <person name="Frace M.A."/>
            <person name="Tang K."/>
            <person name="Arrowood M.J."/>
            <person name="Moss D.M."/>
            <person name="Zhang L."/>
            <person name="Feng Y."/>
            <person name="Xiao L."/>
        </authorList>
    </citation>
    <scope>NUCLEOTIDE SEQUENCE [LARGE SCALE GENOMIC DNA]</scope>
    <source>
        <strain evidence="2 3">CHN_HEN01</strain>
    </source>
</reference>
<proteinExistence type="predicted"/>
<evidence type="ECO:0000256" key="1">
    <source>
        <dbReference type="SAM" id="MobiDB-lite"/>
    </source>
</evidence>
<keyword evidence="3" id="KW-1185">Reference proteome</keyword>
<evidence type="ECO:0000313" key="3">
    <source>
        <dbReference type="Proteomes" id="UP000095192"/>
    </source>
</evidence>
<dbReference type="InParanoid" id="A0A1D3CV79"/>